<accession>A0ABU9C4S9</accession>
<evidence type="ECO:0000313" key="2">
    <source>
        <dbReference type="EMBL" id="MEK8046626.1"/>
    </source>
</evidence>
<dbReference type="Proteomes" id="UP001379945">
    <property type="component" value="Unassembled WGS sequence"/>
</dbReference>
<keyword evidence="3" id="KW-1185">Reference proteome</keyword>
<protein>
    <submittedName>
        <fullName evidence="2">Uncharacterized protein</fullName>
    </submittedName>
</protein>
<reference evidence="2 3" key="1">
    <citation type="submission" date="2024-04" db="EMBL/GenBank/DDBJ databases">
        <title>Novel species of the genus Ideonella isolated from streams.</title>
        <authorList>
            <person name="Lu H."/>
        </authorList>
    </citation>
    <scope>NUCLEOTIDE SEQUENCE [LARGE SCALE GENOMIC DNA]</scope>
    <source>
        <strain evidence="2 3">LYT19W</strain>
    </source>
</reference>
<evidence type="ECO:0000256" key="1">
    <source>
        <dbReference type="SAM" id="MobiDB-lite"/>
    </source>
</evidence>
<organism evidence="2 3">
    <name type="scientific">Ideonella margarita</name>
    <dbReference type="NCBI Taxonomy" id="2984191"/>
    <lineage>
        <taxon>Bacteria</taxon>
        <taxon>Pseudomonadati</taxon>
        <taxon>Pseudomonadota</taxon>
        <taxon>Betaproteobacteria</taxon>
        <taxon>Burkholderiales</taxon>
        <taxon>Sphaerotilaceae</taxon>
        <taxon>Ideonella</taxon>
    </lineage>
</organism>
<feature type="compositionally biased region" description="Low complexity" evidence="1">
    <location>
        <begin position="94"/>
        <end position="110"/>
    </location>
</feature>
<comment type="caution">
    <text evidence="2">The sequence shown here is derived from an EMBL/GenBank/DDBJ whole genome shotgun (WGS) entry which is preliminary data.</text>
</comment>
<feature type="region of interest" description="Disordered" evidence="1">
    <location>
        <begin position="94"/>
        <end position="119"/>
    </location>
</feature>
<gene>
    <name evidence="2" type="ORF">AACH00_09730</name>
</gene>
<dbReference type="RefSeq" id="WP_341398922.1">
    <property type="nucleotide sequence ID" value="NZ_JBBUTI010000006.1"/>
</dbReference>
<dbReference type="EMBL" id="JBBUTI010000006">
    <property type="protein sequence ID" value="MEK8046626.1"/>
    <property type="molecule type" value="Genomic_DNA"/>
</dbReference>
<evidence type="ECO:0000313" key="3">
    <source>
        <dbReference type="Proteomes" id="UP001379945"/>
    </source>
</evidence>
<name>A0ABU9C4S9_9BURK</name>
<sequence length="131" mass="13995">MQVAFQVSNAVPSLSATLLARRALVAGFSRAELRSDMAAGDARGLMRLVGQLRVAGCQVQPQQLRERLLAHDSAELLDRFNQPVLVRLQPAAAERSAAAGSRPSAAATRSTEARREGVARAHHPLELTCAC</sequence>
<proteinExistence type="predicted"/>